<evidence type="ECO:0000313" key="2">
    <source>
        <dbReference type="EMBL" id="KAK5170187.1"/>
    </source>
</evidence>
<dbReference type="Proteomes" id="UP001337655">
    <property type="component" value="Unassembled WGS sequence"/>
</dbReference>
<evidence type="ECO:0000259" key="1">
    <source>
        <dbReference type="PROSITE" id="PS51184"/>
    </source>
</evidence>
<dbReference type="RefSeq" id="XP_064659385.1">
    <property type="nucleotide sequence ID" value="XM_064802024.1"/>
</dbReference>
<organism evidence="2 3">
    <name type="scientific">Saxophila tyrrhenica</name>
    <dbReference type="NCBI Taxonomy" id="1690608"/>
    <lineage>
        <taxon>Eukaryota</taxon>
        <taxon>Fungi</taxon>
        <taxon>Dikarya</taxon>
        <taxon>Ascomycota</taxon>
        <taxon>Pezizomycotina</taxon>
        <taxon>Dothideomycetes</taxon>
        <taxon>Dothideomycetidae</taxon>
        <taxon>Mycosphaerellales</taxon>
        <taxon>Extremaceae</taxon>
        <taxon>Saxophila</taxon>
    </lineage>
</organism>
<sequence length="331" mass="37035">MLDPDSQEQRPIEQIFDILTSFPSDALEYVDESLPAPRRNQRATMAQMAQRFARTHTEPMGVRFPLNFPDIPTRAPDNGVPSFLSSTSCTLLQDLLRAQLDVDEARICTCAAPPPPRCGHAISKRQFAALTTAWIYWQGGTTMLSEAGTVTAPHWDQYGLSTWISCLEGEIGLAWLVRPKNPEEHMRWLSDPGRPTARWAFKVLRPGDALYMPSGTVHFVFRRPSGGQTLGYSEHLVRRRHLVGWLRVVGLTLGREDVDLEGYGLVLPPLMRQVRVLVKAVKAQGLEEMYGGKERLGEALKLVGQVEKAIKSVFASWRSLPSHFLHAISLA</sequence>
<dbReference type="EMBL" id="JAVRRT010000007">
    <property type="protein sequence ID" value="KAK5170187.1"/>
    <property type="molecule type" value="Genomic_DNA"/>
</dbReference>
<keyword evidence="3" id="KW-1185">Reference proteome</keyword>
<dbReference type="Gene3D" id="2.60.120.650">
    <property type="entry name" value="Cupin"/>
    <property type="match status" value="1"/>
</dbReference>
<reference evidence="2 3" key="1">
    <citation type="submission" date="2023-08" db="EMBL/GenBank/DDBJ databases">
        <title>Black Yeasts Isolated from many extreme environments.</title>
        <authorList>
            <person name="Coleine C."/>
            <person name="Stajich J.E."/>
            <person name="Selbmann L."/>
        </authorList>
    </citation>
    <scope>NUCLEOTIDE SEQUENCE [LARGE SCALE GENOMIC DNA]</scope>
    <source>
        <strain evidence="2 3">CCFEE 5935</strain>
    </source>
</reference>
<dbReference type="InterPro" id="IPR003347">
    <property type="entry name" value="JmjC_dom"/>
</dbReference>
<gene>
    <name evidence="2" type="ORF">LTR77_004773</name>
</gene>
<protein>
    <recommendedName>
        <fullName evidence="1">JmjC domain-containing protein</fullName>
    </recommendedName>
</protein>
<comment type="caution">
    <text evidence="2">The sequence shown here is derived from an EMBL/GenBank/DDBJ whole genome shotgun (WGS) entry which is preliminary data.</text>
</comment>
<name>A0AAV9PA11_9PEZI</name>
<dbReference type="GeneID" id="89926117"/>
<dbReference type="PROSITE" id="PS51184">
    <property type="entry name" value="JMJC"/>
    <property type="match status" value="1"/>
</dbReference>
<dbReference type="AlphaFoldDB" id="A0AAV9PA11"/>
<dbReference type="SUPFAM" id="SSF51197">
    <property type="entry name" value="Clavaminate synthase-like"/>
    <property type="match status" value="1"/>
</dbReference>
<accession>A0AAV9PA11</accession>
<proteinExistence type="predicted"/>
<evidence type="ECO:0000313" key="3">
    <source>
        <dbReference type="Proteomes" id="UP001337655"/>
    </source>
</evidence>
<feature type="domain" description="JmjC" evidence="1">
    <location>
        <begin position="69"/>
        <end position="253"/>
    </location>
</feature>